<dbReference type="AlphaFoldDB" id="A0A7T0C4Q6"/>
<evidence type="ECO:0008006" key="4">
    <source>
        <dbReference type="Google" id="ProtNLM"/>
    </source>
</evidence>
<feature type="chain" id="PRO_5032768906" description="EfeO-type cupredoxin-like domain-containing protein" evidence="1">
    <location>
        <begin position="32"/>
        <end position="132"/>
    </location>
</feature>
<accession>A0A7T0C4Q6</accession>
<dbReference type="EMBL" id="CP048620">
    <property type="protein sequence ID" value="QPJ66445.1"/>
    <property type="molecule type" value="Genomic_DNA"/>
</dbReference>
<reference evidence="3" key="1">
    <citation type="submission" date="2020-02" db="EMBL/GenBank/DDBJ databases">
        <title>Genomic and physiological characterization of two novel Nitrospinaceae genera.</title>
        <authorList>
            <person name="Mueller A.J."/>
            <person name="Jung M.-Y."/>
            <person name="Strachan C.R."/>
            <person name="Herbold C.W."/>
            <person name="Kirkegaard R.H."/>
            <person name="Daims H."/>
        </authorList>
    </citation>
    <scope>NUCLEOTIDE SEQUENCE [LARGE SCALE GENOMIC DNA]</scope>
</reference>
<evidence type="ECO:0000313" key="3">
    <source>
        <dbReference type="Proteomes" id="UP000594464"/>
    </source>
</evidence>
<dbReference type="KEGG" id="nva:G3M78_13985"/>
<feature type="signal peptide" evidence="1">
    <location>
        <begin position="1"/>
        <end position="31"/>
    </location>
</feature>
<protein>
    <recommendedName>
        <fullName evidence="4">EfeO-type cupredoxin-like domain-containing protein</fullName>
    </recommendedName>
</protein>
<dbReference type="Proteomes" id="UP000594464">
    <property type="component" value="Chromosome"/>
</dbReference>
<organism evidence="2 3">
    <name type="scientific">Candidatus Nitrohelix vancouverensis</name>
    <dbReference type="NCBI Taxonomy" id="2705534"/>
    <lineage>
        <taxon>Bacteria</taxon>
        <taxon>Pseudomonadati</taxon>
        <taxon>Nitrospinota/Tectimicrobiota group</taxon>
        <taxon>Nitrospinota</taxon>
        <taxon>Nitrospinia</taxon>
        <taxon>Nitrospinales</taxon>
        <taxon>Nitrospinaceae</taxon>
        <taxon>Candidatus Nitrohelix</taxon>
    </lineage>
</organism>
<name>A0A7T0C4Q6_9BACT</name>
<gene>
    <name evidence="2" type="ORF">G3M78_13985</name>
</gene>
<proteinExistence type="predicted"/>
<sequence length="132" mass="14126">MQTTYAQAPLKRAAKFVIAFMLLVAPATAYAVVGPQTVSLIQGTQTTQVLQLYPNSSLTLRNDHESSLRNIRISKGNSAGKILEIASMQPGQSINLSFSKSGLYRICYLSGTGTASDSKSCVLLNLLEASEV</sequence>
<keyword evidence="1" id="KW-0732">Signal</keyword>
<evidence type="ECO:0000313" key="2">
    <source>
        <dbReference type="EMBL" id="QPJ66445.1"/>
    </source>
</evidence>
<evidence type="ECO:0000256" key="1">
    <source>
        <dbReference type="SAM" id="SignalP"/>
    </source>
</evidence>